<feature type="domain" description="PglD N-terminal" evidence="2">
    <location>
        <begin position="5"/>
        <end position="82"/>
    </location>
</feature>
<evidence type="ECO:0000256" key="1">
    <source>
        <dbReference type="ARBA" id="ARBA00007274"/>
    </source>
</evidence>
<dbReference type="InterPro" id="IPR041561">
    <property type="entry name" value="PglD_N"/>
</dbReference>
<proteinExistence type="inferred from homology"/>
<organism evidence="3 4">
    <name type="scientific">Methylomonas subterranea</name>
    <dbReference type="NCBI Taxonomy" id="2952225"/>
    <lineage>
        <taxon>Bacteria</taxon>
        <taxon>Pseudomonadati</taxon>
        <taxon>Pseudomonadota</taxon>
        <taxon>Gammaproteobacteria</taxon>
        <taxon>Methylococcales</taxon>
        <taxon>Methylococcaceae</taxon>
        <taxon>Methylomonas</taxon>
    </lineage>
</organism>
<dbReference type="InterPro" id="IPR020019">
    <property type="entry name" value="AcTrfase_PglD-like"/>
</dbReference>
<name>A0ABT1TC46_9GAMM</name>
<accession>A0ABT1TC46</accession>
<dbReference type="InterPro" id="IPR011004">
    <property type="entry name" value="Trimer_LpxA-like_sf"/>
</dbReference>
<comment type="caution">
    <text evidence="3">The sequence shown here is derived from an EMBL/GenBank/DDBJ whole genome shotgun (WGS) entry which is preliminary data.</text>
</comment>
<keyword evidence="4" id="KW-1185">Reference proteome</keyword>
<evidence type="ECO:0000313" key="4">
    <source>
        <dbReference type="Proteomes" id="UP001524499"/>
    </source>
</evidence>
<dbReference type="InterPro" id="IPR050179">
    <property type="entry name" value="Trans_hexapeptide_repeat"/>
</dbReference>
<dbReference type="PANTHER" id="PTHR43300">
    <property type="entry name" value="ACETYLTRANSFERASE"/>
    <property type="match status" value="1"/>
</dbReference>
<dbReference type="CDD" id="cd03360">
    <property type="entry name" value="LbH_AT_putative"/>
    <property type="match status" value="1"/>
</dbReference>
<dbReference type="InterPro" id="IPR001451">
    <property type="entry name" value="Hexapep"/>
</dbReference>
<dbReference type="SUPFAM" id="SSF51161">
    <property type="entry name" value="Trimeric LpxA-like enzymes"/>
    <property type="match status" value="1"/>
</dbReference>
<evidence type="ECO:0000259" key="2">
    <source>
        <dbReference type="Pfam" id="PF17836"/>
    </source>
</evidence>
<dbReference type="Pfam" id="PF17836">
    <property type="entry name" value="PglD_N"/>
    <property type="match status" value="1"/>
</dbReference>
<dbReference type="PANTHER" id="PTHR43300:SF7">
    <property type="entry name" value="UDP-N-ACETYLBACILLOSAMINE N-ACETYLTRANSFERASE"/>
    <property type="match status" value="1"/>
</dbReference>
<evidence type="ECO:0000313" key="3">
    <source>
        <dbReference type="EMBL" id="MCQ8102843.1"/>
    </source>
</evidence>
<protein>
    <submittedName>
        <fullName evidence="3">Acetyltransferase</fullName>
    </submittedName>
</protein>
<dbReference type="Gene3D" id="2.160.10.10">
    <property type="entry name" value="Hexapeptide repeat proteins"/>
    <property type="match status" value="1"/>
</dbReference>
<dbReference type="RefSeq" id="WP_256600462.1">
    <property type="nucleotide sequence ID" value="NZ_JANIBJ010000002.1"/>
</dbReference>
<dbReference type="NCBIfam" id="TIGR03570">
    <property type="entry name" value="NeuD_NnaD"/>
    <property type="match status" value="1"/>
</dbReference>
<sequence length="215" mass="22324">MSRPVVLLGGGGHARVLASMLRRLEVEILGVVDPRFPVGSDCFGVSVLGDDSALCAYSPKQVGLINGIGSLPGDSGVRERLFCRYSEKGYRFDSVIDPQAFVAAEAELMQGVQVMAGVIIQTGAKIASNCIVNSGAIVEHDCRIGRHVHIAPGAVLSGGVEVGDNVHIGSGAVVIQNIRIGSGSIVGAGGIVTRDVGDGRVVYPARSHIQDRQQG</sequence>
<comment type="similarity">
    <text evidence="1">Belongs to the transferase hexapeptide repeat family.</text>
</comment>
<dbReference type="Proteomes" id="UP001524499">
    <property type="component" value="Unassembled WGS sequence"/>
</dbReference>
<gene>
    <name evidence="3" type="ORF">NP590_01895</name>
</gene>
<reference evidence="3 4" key="1">
    <citation type="submission" date="2022-07" db="EMBL/GenBank/DDBJ databases">
        <title>Methylomonas rivi sp. nov., Methylomonas rosea sp. nov., Methylomonas aureus sp. nov. and Methylomonas subterranea sp. nov., four novel methanotrophs isolated from a freshwater creek and the deep terrestrial subsurface.</title>
        <authorList>
            <person name="Abin C."/>
            <person name="Sankaranarayanan K."/>
            <person name="Garner C."/>
            <person name="Sindelar R."/>
            <person name="Kotary K."/>
            <person name="Garner R."/>
            <person name="Barclay S."/>
            <person name="Lawson P."/>
            <person name="Krumholz L."/>
        </authorList>
    </citation>
    <scope>NUCLEOTIDE SEQUENCE [LARGE SCALE GENOMIC DNA]</scope>
    <source>
        <strain evidence="3 4">SURF-2</strain>
    </source>
</reference>
<dbReference type="Gene3D" id="3.40.50.20">
    <property type="match status" value="1"/>
</dbReference>
<dbReference type="EMBL" id="JANIBJ010000002">
    <property type="protein sequence ID" value="MCQ8102843.1"/>
    <property type="molecule type" value="Genomic_DNA"/>
</dbReference>
<dbReference type="Pfam" id="PF00132">
    <property type="entry name" value="Hexapep"/>
    <property type="match status" value="1"/>
</dbReference>